<feature type="transmembrane region" description="Helical" evidence="1">
    <location>
        <begin position="69"/>
        <end position="87"/>
    </location>
</feature>
<evidence type="ECO:0000313" key="2">
    <source>
        <dbReference type="EMBL" id="NKE71831.1"/>
    </source>
</evidence>
<gene>
    <name evidence="2" type="ORF">MNODULE_13870</name>
</gene>
<comment type="caution">
    <text evidence="2">The sequence shown here is derived from an EMBL/GenBank/DDBJ whole genome shotgun (WGS) entry which is preliminary data.</text>
</comment>
<keyword evidence="1" id="KW-0812">Transmembrane</keyword>
<keyword evidence="1" id="KW-1133">Transmembrane helix</keyword>
<reference evidence="2 3" key="1">
    <citation type="journal article" date="2020" name="Nature">
        <title>Bacterial chemolithoautotrophy via manganese oxidation.</title>
        <authorList>
            <person name="Yu H."/>
            <person name="Leadbetter J.R."/>
        </authorList>
    </citation>
    <scope>NUCLEOTIDE SEQUENCE [LARGE SCALE GENOMIC DNA]</scope>
    <source>
        <strain evidence="2 3">Mn-1</strain>
    </source>
</reference>
<protein>
    <submittedName>
        <fullName evidence="2">Uncharacterized protein</fullName>
    </submittedName>
</protein>
<dbReference type="Proteomes" id="UP000534783">
    <property type="component" value="Unassembled WGS sequence"/>
</dbReference>
<feature type="transmembrane region" description="Helical" evidence="1">
    <location>
        <begin position="44"/>
        <end position="63"/>
    </location>
</feature>
<dbReference type="RefSeq" id="WP_168060818.1">
    <property type="nucleotide sequence ID" value="NZ_VTOW01000002.1"/>
</dbReference>
<accession>A0A7X6IBJ1</accession>
<dbReference type="AlphaFoldDB" id="A0A7X6IBJ1"/>
<keyword evidence="3" id="KW-1185">Reference proteome</keyword>
<proteinExistence type="predicted"/>
<dbReference type="EMBL" id="VTOW01000002">
    <property type="protein sequence ID" value="NKE71831.1"/>
    <property type="molecule type" value="Genomic_DNA"/>
</dbReference>
<evidence type="ECO:0000256" key="1">
    <source>
        <dbReference type="SAM" id="Phobius"/>
    </source>
</evidence>
<name>A0A7X6IBJ1_9BACT</name>
<organism evidence="2 3">
    <name type="scientific">Candidatus Manganitrophus noduliformans</name>
    <dbReference type="NCBI Taxonomy" id="2606439"/>
    <lineage>
        <taxon>Bacteria</taxon>
        <taxon>Pseudomonadati</taxon>
        <taxon>Nitrospirota</taxon>
        <taxon>Nitrospiria</taxon>
        <taxon>Candidatus Troglogloeales</taxon>
        <taxon>Candidatus Manganitrophaceae</taxon>
        <taxon>Candidatus Manganitrophus</taxon>
    </lineage>
</organism>
<evidence type="ECO:0000313" key="3">
    <source>
        <dbReference type="Proteomes" id="UP000534783"/>
    </source>
</evidence>
<sequence length="179" mass="20108">MKLLQRFGPETGFGFALFFLLGALALIALHALFERATGKRIPRIFQAGLTWAAAYVFFRWILFPPIPSSLLYIYMAVVTVAVILLMIESPLSTEECKQRVVATILGETPAYRVAQAVTFVLIPFSAFLLSRYLVTPPPIGEPIELRVYHSAPPRSIEVHGEIYDLQTAKNPFREEEIPL</sequence>
<keyword evidence="1" id="KW-0472">Membrane</keyword>
<feature type="transmembrane region" description="Helical" evidence="1">
    <location>
        <begin position="12"/>
        <end position="32"/>
    </location>
</feature>